<keyword evidence="4" id="KW-0547">Nucleotide-binding</keyword>
<dbReference type="EMBL" id="JAVMIP010000015">
    <property type="protein sequence ID" value="MDS3861727.1"/>
    <property type="molecule type" value="Genomic_DNA"/>
</dbReference>
<evidence type="ECO:0000256" key="3">
    <source>
        <dbReference type="ARBA" id="ARBA00022723"/>
    </source>
</evidence>
<comment type="subcellular location">
    <subcellularLocation>
        <location evidence="1">Membrane</location>
        <topology evidence="1">Multi-pass membrane protein</topology>
    </subcellularLocation>
</comment>
<dbReference type="PANTHER" id="PTHR43079:SF1">
    <property type="entry name" value="CADMIUM_ZINC-TRANSPORTING ATPASE HMA1, CHLOROPLASTIC-RELATED"/>
    <property type="match status" value="1"/>
</dbReference>
<evidence type="ECO:0000313" key="10">
    <source>
        <dbReference type="Proteomes" id="UP001268256"/>
    </source>
</evidence>
<keyword evidence="5" id="KW-0067">ATP-binding</keyword>
<name>A0AAE4FUC8_9CYAN</name>
<dbReference type="GO" id="GO:0005524">
    <property type="term" value="F:ATP binding"/>
    <property type="evidence" value="ECO:0007669"/>
    <property type="project" value="UniProtKB-KW"/>
</dbReference>
<protein>
    <submittedName>
        <fullName evidence="9">Uncharacterized protein</fullName>
    </submittedName>
</protein>
<gene>
    <name evidence="9" type="ORF">RIF25_13030</name>
</gene>
<evidence type="ECO:0000313" key="9">
    <source>
        <dbReference type="EMBL" id="MDS3861727.1"/>
    </source>
</evidence>
<dbReference type="InterPro" id="IPR023214">
    <property type="entry name" value="HAD_sf"/>
</dbReference>
<comment type="caution">
    <text evidence="9">The sequence shown here is derived from an EMBL/GenBank/DDBJ whole genome shotgun (WGS) entry which is preliminary data.</text>
</comment>
<organism evidence="9 10">
    <name type="scientific">Pseudocalidococcus azoricus BACA0444</name>
    <dbReference type="NCBI Taxonomy" id="2918990"/>
    <lineage>
        <taxon>Bacteria</taxon>
        <taxon>Bacillati</taxon>
        <taxon>Cyanobacteriota</taxon>
        <taxon>Cyanophyceae</taxon>
        <taxon>Acaryochloridales</taxon>
        <taxon>Thermosynechococcaceae</taxon>
        <taxon>Pseudocalidococcus</taxon>
        <taxon>Pseudocalidococcus azoricus</taxon>
    </lineage>
</organism>
<keyword evidence="8" id="KW-0812">Transmembrane</keyword>
<feature type="transmembrane region" description="Helical" evidence="8">
    <location>
        <begin position="43"/>
        <end position="69"/>
    </location>
</feature>
<dbReference type="Gene3D" id="3.40.50.1000">
    <property type="entry name" value="HAD superfamily/HAD-like"/>
    <property type="match status" value="1"/>
</dbReference>
<reference evidence="10" key="1">
    <citation type="submission" date="2023-07" db="EMBL/GenBank/DDBJ databases">
        <authorList>
            <person name="Luz R."/>
            <person name="Cordeiro R."/>
            <person name="Fonseca A."/>
            <person name="Goncalves V."/>
        </authorList>
    </citation>
    <scope>NUCLEOTIDE SEQUENCE [LARGE SCALE GENOMIC DNA]</scope>
    <source>
        <strain evidence="10">BACA0444</strain>
    </source>
</reference>
<accession>A0AAE4FUC8</accession>
<dbReference type="GO" id="GO:0046872">
    <property type="term" value="F:metal ion binding"/>
    <property type="evidence" value="ECO:0007669"/>
    <property type="project" value="UniProtKB-KW"/>
</dbReference>
<keyword evidence="10" id="KW-1185">Reference proteome</keyword>
<evidence type="ECO:0000256" key="2">
    <source>
        <dbReference type="ARBA" id="ARBA00006024"/>
    </source>
</evidence>
<keyword evidence="8" id="KW-1133">Transmembrane helix</keyword>
<keyword evidence="8" id="KW-0472">Membrane</keyword>
<dbReference type="InterPro" id="IPR051949">
    <property type="entry name" value="Cation_Transport_ATPase"/>
</dbReference>
<evidence type="ECO:0000256" key="5">
    <source>
        <dbReference type="ARBA" id="ARBA00022840"/>
    </source>
</evidence>
<dbReference type="SUPFAM" id="SSF56784">
    <property type="entry name" value="HAD-like"/>
    <property type="match status" value="1"/>
</dbReference>
<dbReference type="AlphaFoldDB" id="A0AAE4FUC8"/>
<proteinExistence type="inferred from homology"/>
<comment type="similarity">
    <text evidence="2">Belongs to the cation transport ATPase (P-type) (TC 3.A.3) family. Type IB subfamily.</text>
</comment>
<dbReference type="GO" id="GO:0016020">
    <property type="term" value="C:membrane"/>
    <property type="evidence" value="ECO:0007669"/>
    <property type="project" value="UniProtKB-SubCell"/>
</dbReference>
<sequence>MGSAGSDVALEAAGIALMADRLEQLEHAIRLGHRSQGVAKQNIIFALGFVVILLIVNFADNITLPFGVLGHKGLSKLRLLRG</sequence>
<keyword evidence="6" id="KW-0460">Magnesium</keyword>
<evidence type="ECO:0000256" key="6">
    <source>
        <dbReference type="ARBA" id="ARBA00022842"/>
    </source>
</evidence>
<dbReference type="InterPro" id="IPR036412">
    <property type="entry name" value="HAD-like_sf"/>
</dbReference>
<keyword evidence="3" id="KW-0479">Metal-binding</keyword>
<keyword evidence="7" id="KW-1278">Translocase</keyword>
<evidence type="ECO:0000256" key="8">
    <source>
        <dbReference type="SAM" id="Phobius"/>
    </source>
</evidence>
<dbReference type="Proteomes" id="UP001268256">
    <property type="component" value="Unassembled WGS sequence"/>
</dbReference>
<evidence type="ECO:0000256" key="1">
    <source>
        <dbReference type="ARBA" id="ARBA00004141"/>
    </source>
</evidence>
<evidence type="ECO:0000256" key="7">
    <source>
        <dbReference type="ARBA" id="ARBA00022967"/>
    </source>
</evidence>
<evidence type="ECO:0000256" key="4">
    <source>
        <dbReference type="ARBA" id="ARBA00022741"/>
    </source>
</evidence>
<dbReference type="PANTHER" id="PTHR43079">
    <property type="entry name" value="PROBABLE CADMIUM/ZINC-TRANSPORTING ATPASE HMA1"/>
    <property type="match status" value="1"/>
</dbReference>